<keyword evidence="7" id="KW-0315">Glutamine amidotransferase</keyword>
<keyword evidence="11" id="KW-1185">Reference proteome</keyword>
<dbReference type="InterPro" id="IPR006426">
    <property type="entry name" value="Asn_synth_AEB"/>
</dbReference>
<dbReference type="SUPFAM" id="SSF52402">
    <property type="entry name" value="Adenine nucleotide alpha hydrolases-like"/>
    <property type="match status" value="1"/>
</dbReference>
<dbReference type="CDD" id="cd01991">
    <property type="entry name" value="Asn_synthase_B_C"/>
    <property type="match status" value="1"/>
</dbReference>
<dbReference type="GO" id="GO:0004066">
    <property type="term" value="F:asparagine synthase (glutamine-hydrolyzing) activity"/>
    <property type="evidence" value="ECO:0007669"/>
    <property type="project" value="UniProtKB-EC"/>
</dbReference>
<dbReference type="PIRSF" id="PIRSF001589">
    <property type="entry name" value="Asn_synthetase_glu-h"/>
    <property type="match status" value="1"/>
</dbReference>
<evidence type="ECO:0000256" key="4">
    <source>
        <dbReference type="ARBA" id="ARBA00022741"/>
    </source>
</evidence>
<comment type="caution">
    <text evidence="10">The sequence shown here is derived from an EMBL/GenBank/DDBJ whole genome shotgun (WGS) entry which is preliminary data.</text>
</comment>
<dbReference type="Proteomes" id="UP001385809">
    <property type="component" value="Unassembled WGS sequence"/>
</dbReference>
<dbReference type="InterPro" id="IPR001962">
    <property type="entry name" value="Asn_synthase"/>
</dbReference>
<dbReference type="Gene3D" id="3.60.20.10">
    <property type="entry name" value="Glutamine Phosphoribosylpyrophosphate, subunit 1, domain 1"/>
    <property type="match status" value="1"/>
</dbReference>
<evidence type="ECO:0000256" key="1">
    <source>
        <dbReference type="ARBA" id="ARBA00005187"/>
    </source>
</evidence>
<dbReference type="Pfam" id="PF13537">
    <property type="entry name" value="GATase_7"/>
    <property type="match status" value="1"/>
</dbReference>
<protein>
    <recommendedName>
        <fullName evidence="3">asparagine synthase (glutamine-hydrolyzing)</fullName>
        <ecNumber evidence="3">6.3.5.4</ecNumber>
    </recommendedName>
</protein>
<dbReference type="CDD" id="cd00712">
    <property type="entry name" value="AsnB"/>
    <property type="match status" value="1"/>
</dbReference>
<comment type="similarity">
    <text evidence="2">Belongs to the asparagine synthetase family.</text>
</comment>
<evidence type="ECO:0000259" key="9">
    <source>
        <dbReference type="PROSITE" id="PS51278"/>
    </source>
</evidence>
<dbReference type="InterPro" id="IPR029055">
    <property type="entry name" value="Ntn_hydrolases_N"/>
</dbReference>
<dbReference type="InterPro" id="IPR014729">
    <property type="entry name" value="Rossmann-like_a/b/a_fold"/>
</dbReference>
<evidence type="ECO:0000256" key="2">
    <source>
        <dbReference type="ARBA" id="ARBA00005752"/>
    </source>
</evidence>
<keyword evidence="6" id="KW-0028">Amino-acid biosynthesis</keyword>
<evidence type="ECO:0000256" key="7">
    <source>
        <dbReference type="ARBA" id="ARBA00022962"/>
    </source>
</evidence>
<dbReference type="PANTHER" id="PTHR43284:SF1">
    <property type="entry name" value="ASPARAGINE SYNTHETASE"/>
    <property type="match status" value="1"/>
</dbReference>
<dbReference type="Pfam" id="PF00733">
    <property type="entry name" value="Asn_synthase"/>
    <property type="match status" value="1"/>
</dbReference>
<evidence type="ECO:0000256" key="8">
    <source>
        <dbReference type="ARBA" id="ARBA00048741"/>
    </source>
</evidence>
<evidence type="ECO:0000256" key="6">
    <source>
        <dbReference type="ARBA" id="ARBA00022888"/>
    </source>
</evidence>
<sequence length="622" mass="68824">MCGIAGTVDFTRDFAQDRGAAADAQAMTDTMACRGPDDEGLFTARHAALGHRRLAIIDVPGGHQPMTLEDPASGETRLAIVYSGEVYNFTELRTELQQRGHTFRTDSDTEVILHGWLEYGEDVVEKLNGMFAFALWDTRGDELFLVRDRMGIKPLYYYPTPDGVLFGSEPKAILAHPRAEAVVDLDGLRELLSHVKTPGHGGYRNMHEVRPGSLVRIRQTGLSVRRYWQLEALEHTDDRDTTVAHVRELLDDIVGRQLISDVPLCSLLSGGLDSSAITALAAQQLKAQGAGPVRSFSVDFVGYEDAFAADPMRDTPDGPYVRELAEYVKADHEAITLSNDDLIDPDARAAVLRARDLPLALGDMDTSLYLLFKAIRGRSTVALSGESADEVFGGYRWFHDADAVNADTFPWMAGRVGPMDLERSFIDPGLLKTLDLPGYVDQSYRDALAEVPHVDGVSAHERRMREVCYLHLTRFVQMLLDRKDRMSMASGLEVRVPFCDHRLVQYVFNTPWSLKTFDGREKSLLRAASADVLPASIVDRVKSPYPSTQDPGYEKALRGDLADVLADPDAPVRSLIDADAVRASVDAPAEGTTSLEVDRAKIENVLVLDAWMRRYSPTVETT</sequence>
<organism evidence="10 11">
    <name type="scientific">Actinomycetospora aurantiaca</name>
    <dbReference type="NCBI Taxonomy" id="3129233"/>
    <lineage>
        <taxon>Bacteria</taxon>
        <taxon>Bacillati</taxon>
        <taxon>Actinomycetota</taxon>
        <taxon>Actinomycetes</taxon>
        <taxon>Pseudonocardiales</taxon>
        <taxon>Pseudonocardiaceae</taxon>
        <taxon>Actinomycetospora</taxon>
    </lineage>
</organism>
<name>A0ABU8MWP1_9PSEU</name>
<evidence type="ECO:0000256" key="5">
    <source>
        <dbReference type="ARBA" id="ARBA00022840"/>
    </source>
</evidence>
<dbReference type="PROSITE" id="PS51278">
    <property type="entry name" value="GATASE_TYPE_2"/>
    <property type="match status" value="1"/>
</dbReference>
<dbReference type="InterPro" id="IPR051786">
    <property type="entry name" value="ASN_synthetase/amidase"/>
</dbReference>
<evidence type="ECO:0000313" key="10">
    <source>
        <dbReference type="EMBL" id="MEJ2871727.1"/>
    </source>
</evidence>
<feature type="domain" description="Glutamine amidotransferase type-2" evidence="9">
    <location>
        <begin position="2"/>
        <end position="220"/>
    </location>
</feature>
<dbReference type="InterPro" id="IPR033738">
    <property type="entry name" value="AsnB_N"/>
</dbReference>
<evidence type="ECO:0000313" key="11">
    <source>
        <dbReference type="Proteomes" id="UP001385809"/>
    </source>
</evidence>
<comment type="catalytic activity">
    <reaction evidence="8">
        <text>L-aspartate + L-glutamine + ATP + H2O = L-asparagine + L-glutamate + AMP + diphosphate + H(+)</text>
        <dbReference type="Rhea" id="RHEA:12228"/>
        <dbReference type="ChEBI" id="CHEBI:15377"/>
        <dbReference type="ChEBI" id="CHEBI:15378"/>
        <dbReference type="ChEBI" id="CHEBI:29985"/>
        <dbReference type="ChEBI" id="CHEBI:29991"/>
        <dbReference type="ChEBI" id="CHEBI:30616"/>
        <dbReference type="ChEBI" id="CHEBI:33019"/>
        <dbReference type="ChEBI" id="CHEBI:58048"/>
        <dbReference type="ChEBI" id="CHEBI:58359"/>
        <dbReference type="ChEBI" id="CHEBI:456215"/>
        <dbReference type="EC" id="6.3.5.4"/>
    </reaction>
</comment>
<proteinExistence type="inferred from homology"/>
<dbReference type="NCBIfam" id="TIGR01536">
    <property type="entry name" value="asn_synth_AEB"/>
    <property type="match status" value="1"/>
</dbReference>
<dbReference type="InterPro" id="IPR017932">
    <property type="entry name" value="GATase_2_dom"/>
</dbReference>
<reference evidence="10 11" key="1">
    <citation type="submission" date="2024-03" db="EMBL/GenBank/DDBJ databases">
        <title>Actinomycetospora sp. OC33-EN08, a novel actinomycete isolated from wild orchid (Aerides multiflora).</title>
        <authorList>
            <person name="Suriyachadkun C."/>
        </authorList>
    </citation>
    <scope>NUCLEOTIDE SEQUENCE [LARGE SCALE GENOMIC DNA]</scope>
    <source>
        <strain evidence="10 11">OC33-EN08</strain>
    </source>
</reference>
<dbReference type="Gene3D" id="3.40.50.620">
    <property type="entry name" value="HUPs"/>
    <property type="match status" value="1"/>
</dbReference>
<dbReference type="EMBL" id="JBBEGN010000027">
    <property type="protein sequence ID" value="MEJ2871727.1"/>
    <property type="molecule type" value="Genomic_DNA"/>
</dbReference>
<dbReference type="PANTHER" id="PTHR43284">
    <property type="entry name" value="ASPARAGINE SYNTHETASE (GLUTAMINE-HYDROLYZING)"/>
    <property type="match status" value="1"/>
</dbReference>
<accession>A0ABU8MWP1</accession>
<dbReference type="SUPFAM" id="SSF56235">
    <property type="entry name" value="N-terminal nucleophile aminohydrolases (Ntn hydrolases)"/>
    <property type="match status" value="1"/>
</dbReference>
<dbReference type="EC" id="6.3.5.4" evidence="3"/>
<comment type="pathway">
    <text evidence="1">Amino-acid biosynthesis; L-asparagine biosynthesis; L-asparagine from L-aspartate (L-Gln route): step 1/1.</text>
</comment>
<gene>
    <name evidence="10" type="primary">asnB</name>
    <name evidence="10" type="ORF">WCD74_28480</name>
</gene>
<keyword evidence="5" id="KW-0067">ATP-binding</keyword>
<dbReference type="RefSeq" id="WP_337698303.1">
    <property type="nucleotide sequence ID" value="NZ_JBBEGN010000027.1"/>
</dbReference>
<keyword evidence="6" id="KW-0061">Asparagine biosynthesis</keyword>
<keyword evidence="10" id="KW-0436">Ligase</keyword>
<evidence type="ECO:0000256" key="3">
    <source>
        <dbReference type="ARBA" id="ARBA00012737"/>
    </source>
</evidence>
<keyword evidence="4" id="KW-0547">Nucleotide-binding</keyword>